<dbReference type="PANTHER" id="PTHR36107:SF1">
    <property type="entry name" value="SMALL, ACID-SOLUBLE SPORE PROTEIN A"/>
    <property type="match status" value="1"/>
</dbReference>
<dbReference type="HOGENOM" id="CLU_169738_2_0_9"/>
<dbReference type="GO" id="GO:0006265">
    <property type="term" value="P:DNA topological change"/>
    <property type="evidence" value="ECO:0007669"/>
    <property type="project" value="InterPro"/>
</dbReference>
<dbReference type="AlphaFoldDB" id="E7GAA5"/>
<evidence type="ECO:0000313" key="2">
    <source>
        <dbReference type="Proteomes" id="UP000003157"/>
    </source>
</evidence>
<organism evidence="1 2">
    <name type="scientific">Coprobacillus cateniformis</name>
    <dbReference type="NCBI Taxonomy" id="100884"/>
    <lineage>
        <taxon>Bacteria</taxon>
        <taxon>Bacillati</taxon>
        <taxon>Bacillota</taxon>
        <taxon>Erysipelotrichia</taxon>
        <taxon>Erysipelotrichales</taxon>
        <taxon>Coprobacillaceae</taxon>
        <taxon>Coprobacillus</taxon>
    </lineage>
</organism>
<dbReference type="eggNOG" id="ENOG50303PA">
    <property type="taxonomic scope" value="Bacteria"/>
</dbReference>
<protein>
    <submittedName>
        <fullName evidence="1">Small protein</fullName>
    </submittedName>
</protein>
<gene>
    <name evidence="1" type="ORF">HMPREF9488_01695</name>
</gene>
<dbReference type="GO" id="GO:0003690">
    <property type="term" value="F:double-stranded DNA binding"/>
    <property type="evidence" value="ECO:0007669"/>
    <property type="project" value="InterPro"/>
</dbReference>
<accession>E7GAA5</accession>
<dbReference type="PANTHER" id="PTHR36107">
    <property type="entry name" value="SMALL, ACID-SOLUBLE SPORE PROTEIN A"/>
    <property type="match status" value="1"/>
</dbReference>
<proteinExistence type="predicted"/>
<dbReference type="InterPro" id="IPR050847">
    <property type="entry name" value="SASP_DNA-binding"/>
</dbReference>
<dbReference type="GeneID" id="78231293"/>
<dbReference type="InterPro" id="IPR001448">
    <property type="entry name" value="SASP_alpha/beta-type"/>
</dbReference>
<dbReference type="Gene3D" id="6.10.10.80">
    <property type="entry name" value="Small, acid-soluble spore protein, alpha/beta type-like"/>
    <property type="match status" value="1"/>
</dbReference>
<dbReference type="EMBL" id="ADKX01000030">
    <property type="protein sequence ID" value="EFW05113.1"/>
    <property type="molecule type" value="Genomic_DNA"/>
</dbReference>
<dbReference type="RefSeq" id="WP_008788803.1">
    <property type="nucleotide sequence ID" value="NZ_AKCB01000003.1"/>
</dbReference>
<dbReference type="Proteomes" id="UP000003157">
    <property type="component" value="Unassembled WGS sequence"/>
</dbReference>
<dbReference type="STRING" id="100884.GCA_000269565_03537"/>
<evidence type="ECO:0000313" key="1">
    <source>
        <dbReference type="EMBL" id="EFW05113.1"/>
    </source>
</evidence>
<dbReference type="Pfam" id="PF00269">
    <property type="entry name" value="SASP"/>
    <property type="match status" value="1"/>
</dbReference>
<comment type="caution">
    <text evidence="1">The sequence shown here is derived from an EMBL/GenBank/DDBJ whole genome shotgun (WGS) entry which is preliminary data.</text>
</comment>
<sequence length="64" mass="7203">MSRHRNRLVVPQARDAVDQMNYEIANEAMNQSQGENLAEFSGSIGGEMTKRLVALGEQQLKKQK</sequence>
<reference evidence="1 2" key="1">
    <citation type="submission" date="2010-12" db="EMBL/GenBank/DDBJ databases">
        <title>The Genome Sequence of Coprobacillus sp. strain 29_1.</title>
        <authorList>
            <consortium name="The Broad Institute Genome Sequencing Platform"/>
            <person name="Earl A."/>
            <person name="Ward D."/>
            <person name="Feldgarden M."/>
            <person name="Gevers D."/>
            <person name="Daigneault M."/>
            <person name="Sibley C.D."/>
            <person name="White A."/>
            <person name="Strauss J."/>
            <person name="Allen-Vercoe E."/>
            <person name="Young S.K."/>
            <person name="Zeng Q."/>
            <person name="Gargeya S."/>
            <person name="Fitzgerald M."/>
            <person name="Haas B."/>
            <person name="Abouelleil A."/>
            <person name="Alvarado L."/>
            <person name="Arachchi H.M."/>
            <person name="Berlin A."/>
            <person name="Brown A."/>
            <person name="Chapman S.B."/>
            <person name="Chen Z."/>
            <person name="Dunbar C."/>
            <person name="Freedman E."/>
            <person name="Gearin G."/>
            <person name="Gellesch M."/>
            <person name="Goldberg J."/>
            <person name="Griggs A."/>
            <person name="Gujja S."/>
            <person name="Heilman E."/>
            <person name="Heiman D."/>
            <person name="Howarth C."/>
            <person name="Larson L."/>
            <person name="Lui A."/>
            <person name="MacDonald P.J.P."/>
            <person name="Mehta T."/>
            <person name="Montmayeur A."/>
            <person name="Murphy C."/>
            <person name="Neiman D."/>
            <person name="Pearson M."/>
            <person name="Priest M."/>
            <person name="Roberts A."/>
            <person name="Saif S."/>
            <person name="Shea T."/>
            <person name="Shenoy N."/>
            <person name="Sisk P."/>
            <person name="Stolte C."/>
            <person name="Sykes S."/>
            <person name="White J."/>
            <person name="Yandava C."/>
            <person name="Nusbaum C."/>
            <person name="Birren B."/>
        </authorList>
    </citation>
    <scope>NUCLEOTIDE SEQUENCE [LARGE SCALE GENOMIC DNA]</scope>
    <source>
        <strain evidence="1 2">29_1</strain>
    </source>
</reference>
<dbReference type="InterPro" id="IPR038300">
    <property type="entry name" value="SASP_sf_alpha/beta"/>
</dbReference>
<name>E7GAA5_9FIRM</name>
<keyword evidence="2" id="KW-1185">Reference proteome</keyword>
<dbReference type="OrthoDB" id="1683773at2"/>